<dbReference type="HOGENOM" id="CLU_2192544_0_0_9"/>
<gene>
    <name evidence="1" type="ORF">COPCOM_03769</name>
</gene>
<evidence type="ECO:0000313" key="2">
    <source>
        <dbReference type="Proteomes" id="UP000003793"/>
    </source>
</evidence>
<reference evidence="1 2" key="2">
    <citation type="submission" date="2009-03" db="EMBL/GenBank/DDBJ databases">
        <title>Draft genome sequence of Coprococcus comes (ATCC 27758).</title>
        <authorList>
            <person name="Sudarsanam P."/>
            <person name="Ley R."/>
            <person name="Guruge J."/>
            <person name="Turnbaugh P.J."/>
            <person name="Mahowald M."/>
            <person name="Liep D."/>
            <person name="Gordon J."/>
        </authorList>
    </citation>
    <scope>NUCLEOTIDE SEQUENCE [LARGE SCALE GENOMIC DNA]</scope>
    <source>
        <strain evidence="1 2">ATCC 27758</strain>
    </source>
</reference>
<dbReference type="AlphaFoldDB" id="C0BF07"/>
<accession>C0BF07</accession>
<organism evidence="1 2">
    <name type="scientific">Coprococcus comes ATCC 27758</name>
    <dbReference type="NCBI Taxonomy" id="470146"/>
    <lineage>
        <taxon>Bacteria</taxon>
        <taxon>Bacillati</taxon>
        <taxon>Bacillota</taxon>
        <taxon>Clostridia</taxon>
        <taxon>Lachnospirales</taxon>
        <taxon>Lachnospiraceae</taxon>
        <taxon>Coprococcus</taxon>
    </lineage>
</organism>
<sequence length="108" mass="12661">MDLHNVLRLWAADGSYSEQVASSNFMRSYRNEAKKQEEYEKLPADMQQMIDQTNRNSYSAQIREKNRDAIQIMTTTENAEIEAKDEPTGISQQSDERLKKLIEDFRQI</sequence>
<name>C0BF07_9FIRM</name>
<comment type="caution">
    <text evidence="1">The sequence shown here is derived from an EMBL/GenBank/DDBJ whole genome shotgun (WGS) entry which is preliminary data.</text>
</comment>
<protein>
    <submittedName>
        <fullName evidence="1">Uncharacterized protein</fullName>
    </submittedName>
</protein>
<dbReference type="EMBL" id="ABVR01000046">
    <property type="protein sequence ID" value="EEG87852.1"/>
    <property type="molecule type" value="Genomic_DNA"/>
</dbReference>
<reference evidence="1 2" key="1">
    <citation type="submission" date="2009-02" db="EMBL/GenBank/DDBJ databases">
        <authorList>
            <person name="Fulton L."/>
            <person name="Clifton S."/>
            <person name="Fulton B."/>
            <person name="Xu J."/>
            <person name="Minx P."/>
            <person name="Pepin K.H."/>
            <person name="Johnson M."/>
            <person name="Bhonagiri V."/>
            <person name="Nash W.E."/>
            <person name="Mardis E.R."/>
            <person name="Wilson R.K."/>
        </authorList>
    </citation>
    <scope>NUCLEOTIDE SEQUENCE [LARGE SCALE GENOMIC DNA]</scope>
    <source>
        <strain evidence="1 2">ATCC 27758</strain>
    </source>
</reference>
<proteinExistence type="predicted"/>
<dbReference type="Proteomes" id="UP000003793">
    <property type="component" value="Unassembled WGS sequence"/>
</dbReference>
<evidence type="ECO:0000313" key="1">
    <source>
        <dbReference type="EMBL" id="EEG87852.1"/>
    </source>
</evidence>